<dbReference type="AlphaFoldDB" id="A0A917Q434"/>
<evidence type="ECO:0008006" key="4">
    <source>
        <dbReference type="Google" id="ProtNLM"/>
    </source>
</evidence>
<dbReference type="RefSeq" id="WP_188908742.1">
    <property type="nucleotide sequence ID" value="NZ_BMMF01000001.1"/>
</dbReference>
<evidence type="ECO:0000256" key="1">
    <source>
        <dbReference type="SAM" id="Phobius"/>
    </source>
</evidence>
<feature type="transmembrane region" description="Helical" evidence="1">
    <location>
        <begin position="91"/>
        <end position="112"/>
    </location>
</feature>
<name>A0A917Q434_9HYPH</name>
<feature type="transmembrane region" description="Helical" evidence="1">
    <location>
        <begin position="16"/>
        <end position="39"/>
    </location>
</feature>
<feature type="transmembrane region" description="Helical" evidence="1">
    <location>
        <begin position="124"/>
        <end position="146"/>
    </location>
</feature>
<feature type="transmembrane region" description="Helical" evidence="1">
    <location>
        <begin position="59"/>
        <end position="79"/>
    </location>
</feature>
<sequence>MAHARVRRTDEGSARLAAGIATLGALVLVTTDIVGSLLAPGYGPIRDSISDLAAGRLSWIQDTGLVAFAIGLLALAFGLRRVGEGPRGDPRLWSGGVVMVALLAVVVAIIALHDEYGDRDRGGFVFHIELVYTLGVLFGLATLLLARGLFARSRRMGAFDLAVAAAWIVGAPIYFFVPPGWDGAFERGLALLVLVWVLAMARLVAGGRGRVGLT</sequence>
<evidence type="ECO:0000313" key="2">
    <source>
        <dbReference type="EMBL" id="GGK19640.1"/>
    </source>
</evidence>
<proteinExistence type="predicted"/>
<dbReference type="Proteomes" id="UP000600449">
    <property type="component" value="Unassembled WGS sequence"/>
</dbReference>
<dbReference type="InterPro" id="IPR009339">
    <property type="entry name" value="DUF998"/>
</dbReference>
<keyword evidence="1" id="KW-1133">Transmembrane helix</keyword>
<keyword evidence="1" id="KW-0472">Membrane</keyword>
<gene>
    <name evidence="2" type="ORF">GCM10011322_02940</name>
</gene>
<keyword evidence="3" id="KW-1185">Reference proteome</keyword>
<dbReference type="EMBL" id="BMMF01000001">
    <property type="protein sequence ID" value="GGK19640.1"/>
    <property type="molecule type" value="Genomic_DNA"/>
</dbReference>
<comment type="caution">
    <text evidence="2">The sequence shown here is derived from an EMBL/GenBank/DDBJ whole genome shotgun (WGS) entry which is preliminary data.</text>
</comment>
<reference evidence="2 3" key="1">
    <citation type="journal article" date="2014" name="Int. J. Syst. Evol. Microbiol.">
        <title>Complete genome sequence of Corynebacterium casei LMG S-19264T (=DSM 44701T), isolated from a smear-ripened cheese.</title>
        <authorList>
            <consortium name="US DOE Joint Genome Institute (JGI-PGF)"/>
            <person name="Walter F."/>
            <person name="Albersmeier A."/>
            <person name="Kalinowski J."/>
            <person name="Ruckert C."/>
        </authorList>
    </citation>
    <scope>NUCLEOTIDE SEQUENCE [LARGE SCALE GENOMIC DNA]</scope>
    <source>
        <strain evidence="2 3">CGMCC 1.9161</strain>
    </source>
</reference>
<feature type="transmembrane region" description="Helical" evidence="1">
    <location>
        <begin position="158"/>
        <end position="177"/>
    </location>
</feature>
<accession>A0A917Q434</accession>
<organism evidence="2 3">
    <name type="scientific">Salinarimonas ramus</name>
    <dbReference type="NCBI Taxonomy" id="690164"/>
    <lineage>
        <taxon>Bacteria</taxon>
        <taxon>Pseudomonadati</taxon>
        <taxon>Pseudomonadota</taxon>
        <taxon>Alphaproteobacteria</taxon>
        <taxon>Hyphomicrobiales</taxon>
        <taxon>Salinarimonadaceae</taxon>
        <taxon>Salinarimonas</taxon>
    </lineage>
</organism>
<protein>
    <recommendedName>
        <fullName evidence="4">DUF998 domain-containing protein</fullName>
    </recommendedName>
</protein>
<keyword evidence="1" id="KW-0812">Transmembrane</keyword>
<feature type="transmembrane region" description="Helical" evidence="1">
    <location>
        <begin position="189"/>
        <end position="205"/>
    </location>
</feature>
<dbReference type="Pfam" id="PF06197">
    <property type="entry name" value="DUF998"/>
    <property type="match status" value="1"/>
</dbReference>
<evidence type="ECO:0000313" key="3">
    <source>
        <dbReference type="Proteomes" id="UP000600449"/>
    </source>
</evidence>